<proteinExistence type="predicted"/>
<evidence type="ECO:0000313" key="2">
    <source>
        <dbReference type="Proteomes" id="UP000789901"/>
    </source>
</evidence>
<organism evidence="1 2">
    <name type="scientific">Gigaspora margarita</name>
    <dbReference type="NCBI Taxonomy" id="4874"/>
    <lineage>
        <taxon>Eukaryota</taxon>
        <taxon>Fungi</taxon>
        <taxon>Fungi incertae sedis</taxon>
        <taxon>Mucoromycota</taxon>
        <taxon>Glomeromycotina</taxon>
        <taxon>Glomeromycetes</taxon>
        <taxon>Diversisporales</taxon>
        <taxon>Gigasporaceae</taxon>
        <taxon>Gigaspora</taxon>
    </lineage>
</organism>
<dbReference type="EMBL" id="CAJVQB010100265">
    <property type="protein sequence ID" value="CAG8850263.1"/>
    <property type="molecule type" value="Genomic_DNA"/>
</dbReference>
<accession>A0ABN7XA12</accession>
<sequence length="64" mass="7506">TYNELMLRVITYDQLDGISKLPLSEPSLFKSPLYELPSLKLPLVEPHIRISKEINTLEQFEQFE</sequence>
<feature type="non-terminal residue" evidence="1">
    <location>
        <position position="1"/>
    </location>
</feature>
<evidence type="ECO:0000313" key="1">
    <source>
        <dbReference type="EMBL" id="CAG8850263.1"/>
    </source>
</evidence>
<protein>
    <submittedName>
        <fullName evidence="1">33076_t:CDS:1</fullName>
    </submittedName>
</protein>
<dbReference type="Proteomes" id="UP000789901">
    <property type="component" value="Unassembled WGS sequence"/>
</dbReference>
<comment type="caution">
    <text evidence="1">The sequence shown here is derived from an EMBL/GenBank/DDBJ whole genome shotgun (WGS) entry which is preliminary data.</text>
</comment>
<reference evidence="1 2" key="1">
    <citation type="submission" date="2021-06" db="EMBL/GenBank/DDBJ databases">
        <authorList>
            <person name="Kallberg Y."/>
            <person name="Tangrot J."/>
            <person name="Rosling A."/>
        </authorList>
    </citation>
    <scope>NUCLEOTIDE SEQUENCE [LARGE SCALE GENOMIC DNA]</scope>
    <source>
        <strain evidence="1 2">120-4 pot B 10/14</strain>
    </source>
</reference>
<gene>
    <name evidence="1" type="ORF">GMARGA_LOCUS40127</name>
</gene>
<keyword evidence="2" id="KW-1185">Reference proteome</keyword>
<name>A0ABN7XA12_GIGMA</name>